<dbReference type="InterPro" id="IPR000313">
    <property type="entry name" value="PWWP_dom"/>
</dbReference>
<keyword evidence="5" id="KW-1185">Reference proteome</keyword>
<feature type="compositionally biased region" description="Acidic residues" evidence="2">
    <location>
        <begin position="448"/>
        <end position="461"/>
    </location>
</feature>
<evidence type="ECO:0000256" key="2">
    <source>
        <dbReference type="SAM" id="MobiDB-lite"/>
    </source>
</evidence>
<accession>A0A565BGT8</accession>
<evidence type="ECO:0000313" key="4">
    <source>
        <dbReference type="EMBL" id="VVB00523.1"/>
    </source>
</evidence>
<name>A0A565BGT8_9BRAS</name>
<keyword evidence="1" id="KW-0813">Transport</keyword>
<comment type="caution">
    <text evidence="4">The sequence shown here is derived from an EMBL/GenBank/DDBJ whole genome shotgun (WGS) entry which is preliminary data.</text>
</comment>
<dbReference type="GO" id="GO:0015031">
    <property type="term" value="P:protein transport"/>
    <property type="evidence" value="ECO:0007669"/>
    <property type="project" value="UniProtKB-KW"/>
</dbReference>
<dbReference type="Gene3D" id="2.30.30.140">
    <property type="match status" value="1"/>
</dbReference>
<dbReference type="InterPro" id="IPR010989">
    <property type="entry name" value="SNARE"/>
</dbReference>
<dbReference type="Proteomes" id="UP000489600">
    <property type="component" value="Unassembled WGS sequence"/>
</dbReference>
<feature type="region of interest" description="Disordered" evidence="2">
    <location>
        <begin position="433"/>
        <end position="461"/>
    </location>
</feature>
<dbReference type="Gene3D" id="1.20.5.110">
    <property type="match status" value="1"/>
</dbReference>
<evidence type="ECO:0000313" key="5">
    <source>
        <dbReference type="Proteomes" id="UP000489600"/>
    </source>
</evidence>
<protein>
    <recommendedName>
        <fullName evidence="3">PWWP domain-containing protein</fullName>
    </recommendedName>
</protein>
<dbReference type="SUPFAM" id="SSF63748">
    <property type="entry name" value="Tudor/PWWP/MBT"/>
    <property type="match status" value="1"/>
</dbReference>
<feature type="region of interest" description="Disordered" evidence="2">
    <location>
        <begin position="849"/>
        <end position="899"/>
    </location>
</feature>
<dbReference type="Pfam" id="PF00855">
    <property type="entry name" value="PWWP"/>
    <property type="match status" value="1"/>
</dbReference>
<sequence>MSRFRDRTEDFKDSVRKAAVSIGYNESKVASTMASFIIHKPKERSPFTRAAFKTLESIKELDQFMLKHRKDYVDLHRTTEQEKDSIEQEITAFIKACKEQIDILKNSIRNEEANSKGWLGLAADNFNADTIAHKHGVVLILSEKLHSVTAQFDQLRATRFQDIINRAMPRRKPNRIIKEASPVNATLPIPESVEPDEIRAQPRRVQQQLLDDETQALQVELSNLLDGARQTETKMVEMSALNHLMATHVLQQAQQIEFLYDQAVEATKNVELGNKELSQAIQRNSSSRTFLLLECFVVMESNDDQNFKAINASVGRLVWVRRRNGSWWPGQTLVHDEVPENSLVSPKIGTPIKLLGRDDVNVDWYTLEKSKTVKAFRCGEYDDCIEKAKAAAVAASSSNKKSLKCTRREVAINDALEIENAHLAKEVRADDNLCSSSGEEDSKRCVSGEDDEDSGLADSGEAEVELDLAPEQLQSSMSSQELNNGGALKVQPKRRRTPNDSEDDGTEGIKRMRGLEDIGKEHVGAVLEHKQEVGLIYHVNNNDLMSNGNNLVNGNKVCSPSSLKRKRSQGTIVNECSRRKNRRRTLTKVLESTAMVSVPVTSDCQGIYEGKVLGMESVESMKSVSVVINNISDSTGITCENASENVVGAFHNNKAKDSEISSISVSAEDDSSDQLYDVPLTGDEKHSAGFSTACGISSSRAVLVSDLTRRRGQSSQDVFVKTEGSNVFACTNPPATQLVNCNLNGVEKSTSKWQLKGKRNSRQMSKKQEANRNVYGEEATNNNNSLPPVLYEVKIEVKANYNKPRNVPLVSRMSELNGKAIVGHPLTVESLEEGYCNGMVMPQAVVKAKSLSKKKGKKRKSHGALWKSKKKKSSSLSVKTRRLSSLTSQKHTERGKKQITTEKVKETVVACIPLKVVFSRINQVLKGSARQTQHRALPSPAKA</sequence>
<dbReference type="SUPFAM" id="SSF47661">
    <property type="entry name" value="t-snare proteins"/>
    <property type="match status" value="1"/>
</dbReference>
<dbReference type="PROSITE" id="PS50812">
    <property type="entry name" value="PWWP"/>
    <property type="match status" value="1"/>
</dbReference>
<dbReference type="OrthoDB" id="607790at2759"/>
<evidence type="ECO:0000256" key="1">
    <source>
        <dbReference type="ARBA" id="ARBA00022927"/>
    </source>
</evidence>
<keyword evidence="1" id="KW-0653">Protein transport</keyword>
<feature type="compositionally biased region" description="Basic residues" evidence="2">
    <location>
        <begin position="850"/>
        <end position="873"/>
    </location>
</feature>
<dbReference type="GO" id="GO:0016192">
    <property type="term" value="P:vesicle-mediated transport"/>
    <property type="evidence" value="ECO:0007669"/>
    <property type="project" value="InterPro"/>
</dbReference>
<proteinExistence type="predicted"/>
<feature type="compositionally biased region" description="Low complexity" evidence="2">
    <location>
        <begin position="874"/>
        <end position="888"/>
    </location>
</feature>
<dbReference type="InterPro" id="IPR044679">
    <property type="entry name" value="PWWP2-like"/>
</dbReference>
<dbReference type="Pfam" id="PF10496">
    <property type="entry name" value="Syntaxin-18_N"/>
    <property type="match status" value="1"/>
</dbReference>
<dbReference type="EMBL" id="CABITT030000004">
    <property type="protein sequence ID" value="VVB00523.1"/>
    <property type="molecule type" value="Genomic_DNA"/>
</dbReference>
<dbReference type="AlphaFoldDB" id="A0A565BGT8"/>
<reference evidence="4" key="1">
    <citation type="submission" date="2019-07" db="EMBL/GenBank/DDBJ databases">
        <authorList>
            <person name="Dittberner H."/>
        </authorList>
    </citation>
    <scope>NUCLEOTIDE SEQUENCE [LARGE SCALE GENOMIC DNA]</scope>
</reference>
<organism evidence="4 5">
    <name type="scientific">Arabis nemorensis</name>
    <dbReference type="NCBI Taxonomy" id="586526"/>
    <lineage>
        <taxon>Eukaryota</taxon>
        <taxon>Viridiplantae</taxon>
        <taxon>Streptophyta</taxon>
        <taxon>Embryophyta</taxon>
        <taxon>Tracheophyta</taxon>
        <taxon>Spermatophyta</taxon>
        <taxon>Magnoliopsida</taxon>
        <taxon>eudicotyledons</taxon>
        <taxon>Gunneridae</taxon>
        <taxon>Pentapetalae</taxon>
        <taxon>rosids</taxon>
        <taxon>malvids</taxon>
        <taxon>Brassicales</taxon>
        <taxon>Brassicaceae</taxon>
        <taxon>Arabideae</taxon>
        <taxon>Arabis</taxon>
    </lineage>
</organism>
<dbReference type="InterPro" id="IPR019529">
    <property type="entry name" value="Syntaxin-18_N"/>
</dbReference>
<feature type="region of interest" description="Disordered" evidence="2">
    <location>
        <begin position="475"/>
        <end position="511"/>
    </location>
</feature>
<gene>
    <name evidence="4" type="ORF">ANE_LOCUS10967</name>
</gene>
<evidence type="ECO:0000259" key="3">
    <source>
        <dbReference type="PROSITE" id="PS50812"/>
    </source>
</evidence>
<feature type="domain" description="PWWP" evidence="3">
    <location>
        <begin position="314"/>
        <end position="376"/>
    </location>
</feature>
<dbReference type="PANTHER" id="PTHR33697">
    <property type="entry name" value="T17B22.17 PROTEIN-RELATED"/>
    <property type="match status" value="1"/>
</dbReference>
<dbReference type="PANTHER" id="PTHR33697:SF4">
    <property type="entry name" value="PWWP DOMAIN-CONTAINING PROTEIN"/>
    <property type="match status" value="1"/>
</dbReference>
<dbReference type="CDD" id="cd05162">
    <property type="entry name" value="PWWP"/>
    <property type="match status" value="1"/>
</dbReference>
<feature type="compositionally biased region" description="Basic and acidic residues" evidence="2">
    <location>
        <begin position="890"/>
        <end position="899"/>
    </location>
</feature>
<dbReference type="GO" id="GO:0016020">
    <property type="term" value="C:membrane"/>
    <property type="evidence" value="ECO:0007669"/>
    <property type="project" value="InterPro"/>
</dbReference>